<gene>
    <name evidence="1" type="ORF">OsI_16673</name>
</gene>
<organism evidence="1 2">
    <name type="scientific">Oryza sativa subsp. indica</name>
    <name type="common">Rice</name>
    <dbReference type="NCBI Taxonomy" id="39946"/>
    <lineage>
        <taxon>Eukaryota</taxon>
        <taxon>Viridiplantae</taxon>
        <taxon>Streptophyta</taxon>
        <taxon>Embryophyta</taxon>
        <taxon>Tracheophyta</taxon>
        <taxon>Spermatophyta</taxon>
        <taxon>Magnoliopsida</taxon>
        <taxon>Liliopsida</taxon>
        <taxon>Poales</taxon>
        <taxon>Poaceae</taxon>
        <taxon>BOP clade</taxon>
        <taxon>Oryzoideae</taxon>
        <taxon>Oryzeae</taxon>
        <taxon>Oryzinae</taxon>
        <taxon>Oryza</taxon>
        <taxon>Oryza sativa</taxon>
    </lineage>
</organism>
<dbReference type="AlphaFoldDB" id="A2XVL3"/>
<sequence length="240" mass="26210">MALRATRPRRTQAVSGASAVAAGVRLITAVELRFLASSSPPASSSTIARQLATRQRISAGGGWRQGGAGGGRRSGCAQAATVAWRHTAGARLATRRRGRRPARRRRDCAWRRPAAWRWLTTWRRTASKPDGYPSGMPVPDGHEHGNQTADQAMTNDSRCQTNGNNTKTFRLIFVVTNDSPEQIFKRTEGLKPTKQGVGSELVKNSREPGDRGTFIRELNPNVEHISHPHNIAGLNLASDY</sequence>
<dbReference type="OMA" id="NVEHISH"/>
<keyword evidence="2" id="KW-1185">Reference proteome</keyword>
<dbReference type="EMBL" id="CM000129">
    <property type="protein sequence ID" value="EAY94873.1"/>
    <property type="molecule type" value="Genomic_DNA"/>
</dbReference>
<accession>A2XVL3</accession>
<dbReference type="HOGENOM" id="CLU_1158014_0_0_1"/>
<proteinExistence type="predicted"/>
<protein>
    <submittedName>
        <fullName evidence="1">Uncharacterized protein</fullName>
    </submittedName>
</protein>
<name>A2XVL3_ORYSI</name>
<evidence type="ECO:0000313" key="1">
    <source>
        <dbReference type="EMBL" id="EAY94873.1"/>
    </source>
</evidence>
<dbReference type="Proteomes" id="UP000007015">
    <property type="component" value="Chromosome 4"/>
</dbReference>
<reference evidence="1 2" key="1">
    <citation type="journal article" date="2005" name="PLoS Biol.">
        <title>The genomes of Oryza sativa: a history of duplications.</title>
        <authorList>
            <person name="Yu J."/>
            <person name="Wang J."/>
            <person name="Lin W."/>
            <person name="Li S."/>
            <person name="Li H."/>
            <person name="Zhou J."/>
            <person name="Ni P."/>
            <person name="Dong W."/>
            <person name="Hu S."/>
            <person name="Zeng C."/>
            <person name="Zhang J."/>
            <person name="Zhang Y."/>
            <person name="Li R."/>
            <person name="Xu Z."/>
            <person name="Li S."/>
            <person name="Li X."/>
            <person name="Zheng H."/>
            <person name="Cong L."/>
            <person name="Lin L."/>
            <person name="Yin J."/>
            <person name="Geng J."/>
            <person name="Li G."/>
            <person name="Shi J."/>
            <person name="Liu J."/>
            <person name="Lv H."/>
            <person name="Li J."/>
            <person name="Wang J."/>
            <person name="Deng Y."/>
            <person name="Ran L."/>
            <person name="Shi X."/>
            <person name="Wang X."/>
            <person name="Wu Q."/>
            <person name="Li C."/>
            <person name="Ren X."/>
            <person name="Wang J."/>
            <person name="Wang X."/>
            <person name="Li D."/>
            <person name="Liu D."/>
            <person name="Zhang X."/>
            <person name="Ji Z."/>
            <person name="Zhao W."/>
            <person name="Sun Y."/>
            <person name="Zhang Z."/>
            <person name="Bao J."/>
            <person name="Han Y."/>
            <person name="Dong L."/>
            <person name="Ji J."/>
            <person name="Chen P."/>
            <person name="Wu S."/>
            <person name="Liu J."/>
            <person name="Xiao Y."/>
            <person name="Bu D."/>
            <person name="Tan J."/>
            <person name="Yang L."/>
            <person name="Ye C."/>
            <person name="Zhang J."/>
            <person name="Xu J."/>
            <person name="Zhou Y."/>
            <person name="Yu Y."/>
            <person name="Zhang B."/>
            <person name="Zhuang S."/>
            <person name="Wei H."/>
            <person name="Liu B."/>
            <person name="Lei M."/>
            <person name="Yu H."/>
            <person name="Li Y."/>
            <person name="Xu H."/>
            <person name="Wei S."/>
            <person name="He X."/>
            <person name="Fang L."/>
            <person name="Zhang Z."/>
            <person name="Zhang Y."/>
            <person name="Huang X."/>
            <person name="Su Z."/>
            <person name="Tong W."/>
            <person name="Li J."/>
            <person name="Tong Z."/>
            <person name="Li S."/>
            <person name="Ye J."/>
            <person name="Wang L."/>
            <person name="Fang L."/>
            <person name="Lei T."/>
            <person name="Chen C."/>
            <person name="Chen H."/>
            <person name="Xu Z."/>
            <person name="Li H."/>
            <person name="Huang H."/>
            <person name="Zhang F."/>
            <person name="Xu H."/>
            <person name="Li N."/>
            <person name="Zhao C."/>
            <person name="Li S."/>
            <person name="Dong L."/>
            <person name="Huang Y."/>
            <person name="Li L."/>
            <person name="Xi Y."/>
            <person name="Qi Q."/>
            <person name="Li W."/>
            <person name="Zhang B."/>
            <person name="Hu W."/>
            <person name="Zhang Y."/>
            <person name="Tian X."/>
            <person name="Jiao Y."/>
            <person name="Liang X."/>
            <person name="Jin J."/>
            <person name="Gao L."/>
            <person name="Zheng W."/>
            <person name="Hao B."/>
            <person name="Liu S."/>
            <person name="Wang W."/>
            <person name="Yuan L."/>
            <person name="Cao M."/>
            <person name="McDermott J."/>
            <person name="Samudrala R."/>
            <person name="Wang J."/>
            <person name="Wong G.K."/>
            <person name="Yang H."/>
        </authorList>
    </citation>
    <scope>NUCLEOTIDE SEQUENCE [LARGE SCALE GENOMIC DNA]</scope>
    <source>
        <strain evidence="2">cv. 93-11</strain>
    </source>
</reference>
<dbReference type="Gramene" id="BGIOSGA016769-TA">
    <property type="protein sequence ID" value="BGIOSGA016769-PA"/>
    <property type="gene ID" value="BGIOSGA016769"/>
</dbReference>
<evidence type="ECO:0000313" key="2">
    <source>
        <dbReference type="Proteomes" id="UP000007015"/>
    </source>
</evidence>